<organism evidence="2 3">
    <name type="scientific">Dentipellis fragilis</name>
    <dbReference type="NCBI Taxonomy" id="205917"/>
    <lineage>
        <taxon>Eukaryota</taxon>
        <taxon>Fungi</taxon>
        <taxon>Dikarya</taxon>
        <taxon>Basidiomycota</taxon>
        <taxon>Agaricomycotina</taxon>
        <taxon>Agaricomycetes</taxon>
        <taxon>Russulales</taxon>
        <taxon>Hericiaceae</taxon>
        <taxon>Dentipellis</taxon>
    </lineage>
</organism>
<proteinExistence type="predicted"/>
<protein>
    <recommendedName>
        <fullName evidence="1">F-box domain-containing protein</fullName>
    </recommendedName>
</protein>
<evidence type="ECO:0000313" key="3">
    <source>
        <dbReference type="Proteomes" id="UP000298327"/>
    </source>
</evidence>
<evidence type="ECO:0000313" key="2">
    <source>
        <dbReference type="EMBL" id="TFY58312.1"/>
    </source>
</evidence>
<dbReference type="EMBL" id="SEOQ01000690">
    <property type="protein sequence ID" value="TFY58312.1"/>
    <property type="molecule type" value="Genomic_DNA"/>
</dbReference>
<accession>A0A4Y9Y814</accession>
<reference evidence="2 3" key="1">
    <citation type="submission" date="2019-02" db="EMBL/GenBank/DDBJ databases">
        <title>Genome sequencing of the rare red list fungi Dentipellis fragilis.</title>
        <authorList>
            <person name="Buettner E."/>
            <person name="Kellner H."/>
        </authorList>
    </citation>
    <scope>NUCLEOTIDE SEQUENCE [LARGE SCALE GENOMIC DNA]</scope>
    <source>
        <strain evidence="2 3">DSM 105465</strain>
    </source>
</reference>
<dbReference type="Gene3D" id="1.20.1280.50">
    <property type="match status" value="1"/>
</dbReference>
<sequence length="578" mass="65319">MTRPSSDASEGHAILVPSIDAERLRLQDELAQVVKSANVIQARINALSTLSRLPSEVLVVIFRCLAATQKTANPFRPRTTFRNGKSGTTPRILTLGWILVMHICRQWRQVAIDNALLWTQVIFALGSDWAERMLERSKMVPLVIREWNSATALYLDVLELLRHHLPHIRTLELCRPSYILEEVLPFLNQNAPMMHTLQLGTKNPAKNITIVVTPDDFLNQHASNLRKLVLEDVLIPWTSPLFNNLEHLEVKLTAHEDEDWFDETASQREPTLPEFLDALEAMPGLKTLSLFGAAVPFTTALSLLINDTRTVSLPNLGSATLTSQPRDVAVLLDHLELPRTAKLAFSCDCKDGIEEWLVLFTSISRYLSRTEPLTITNLDIEDQFSAGILISAHAAPSSAGGDDHTVFSIHLPYSGIQFAQIMPLFFTTVPFHSLLSLKITGGYHHFSRYPCWRDIFRGLRSVRSFKAFVNEMYTLMEYLRSEPEGSVIFPDLEVLSIPNFWNILQESEHDPIRNMQERICTVLESRQSHAPPLKKLVLGGDNLEDISLVTPRLKELVSEVTVELLPKPKRPDQSNVWN</sequence>
<comment type="caution">
    <text evidence="2">The sequence shown here is derived from an EMBL/GenBank/DDBJ whole genome shotgun (WGS) entry which is preliminary data.</text>
</comment>
<dbReference type="AlphaFoldDB" id="A0A4Y9Y814"/>
<keyword evidence="3" id="KW-1185">Reference proteome</keyword>
<dbReference type="OrthoDB" id="3181669at2759"/>
<evidence type="ECO:0000259" key="1">
    <source>
        <dbReference type="Pfam" id="PF12937"/>
    </source>
</evidence>
<dbReference type="Pfam" id="PF12937">
    <property type="entry name" value="F-box-like"/>
    <property type="match status" value="1"/>
</dbReference>
<gene>
    <name evidence="2" type="ORF">EVG20_g8201</name>
</gene>
<name>A0A4Y9Y814_9AGAM</name>
<dbReference type="InterPro" id="IPR001810">
    <property type="entry name" value="F-box_dom"/>
</dbReference>
<feature type="domain" description="F-box" evidence="1">
    <location>
        <begin position="50"/>
        <end position="122"/>
    </location>
</feature>
<dbReference type="Proteomes" id="UP000298327">
    <property type="component" value="Unassembled WGS sequence"/>
</dbReference>